<proteinExistence type="predicted"/>
<dbReference type="EMBL" id="CASHTH010001833">
    <property type="protein sequence ID" value="CAI8020526.1"/>
    <property type="molecule type" value="Genomic_DNA"/>
</dbReference>
<keyword evidence="1" id="KW-1133">Transmembrane helix</keyword>
<evidence type="ECO:0000313" key="3">
    <source>
        <dbReference type="Proteomes" id="UP001174909"/>
    </source>
</evidence>
<evidence type="ECO:0000313" key="2">
    <source>
        <dbReference type="EMBL" id="CAI8020526.1"/>
    </source>
</evidence>
<dbReference type="AlphaFoldDB" id="A0AA35S259"/>
<reference evidence="2" key="1">
    <citation type="submission" date="2023-03" db="EMBL/GenBank/DDBJ databases">
        <authorList>
            <person name="Steffen K."/>
            <person name="Cardenas P."/>
        </authorList>
    </citation>
    <scope>NUCLEOTIDE SEQUENCE</scope>
</reference>
<gene>
    <name evidence="2" type="ORF">GBAR_LOCUS12280</name>
</gene>
<name>A0AA35S259_GEOBA</name>
<protein>
    <submittedName>
        <fullName evidence="2">Uncharacterized protein</fullName>
    </submittedName>
</protein>
<keyword evidence="1" id="KW-0812">Transmembrane</keyword>
<comment type="caution">
    <text evidence="2">The sequence shown here is derived from an EMBL/GenBank/DDBJ whole genome shotgun (WGS) entry which is preliminary data.</text>
</comment>
<keyword evidence="1" id="KW-0472">Membrane</keyword>
<dbReference type="Proteomes" id="UP001174909">
    <property type="component" value="Unassembled WGS sequence"/>
</dbReference>
<organism evidence="2 3">
    <name type="scientific">Geodia barretti</name>
    <name type="common">Barrett's horny sponge</name>
    <dbReference type="NCBI Taxonomy" id="519541"/>
    <lineage>
        <taxon>Eukaryota</taxon>
        <taxon>Metazoa</taxon>
        <taxon>Porifera</taxon>
        <taxon>Demospongiae</taxon>
        <taxon>Heteroscleromorpha</taxon>
        <taxon>Tetractinellida</taxon>
        <taxon>Astrophorina</taxon>
        <taxon>Geodiidae</taxon>
        <taxon>Geodia</taxon>
    </lineage>
</organism>
<keyword evidence="3" id="KW-1185">Reference proteome</keyword>
<evidence type="ECO:0000256" key="1">
    <source>
        <dbReference type="SAM" id="Phobius"/>
    </source>
</evidence>
<feature type="transmembrane region" description="Helical" evidence="1">
    <location>
        <begin position="12"/>
        <end position="30"/>
    </location>
</feature>
<sequence length="139" mass="15190">MQSCSKYHIISYFVDACLITGIFASGIYLARNTYADEPAATDDGEVIFTGAPPLTPTPTNRDCPMTNLKTVEVVVDLSFSRDGYPVPINPSDAEDIGDGLLDLFVQSSAKSTFPKVILLTALTPYQYVYKVPDRCQRAV</sequence>
<accession>A0AA35S259</accession>